<name>A0A6L5HYX2_9PSED</name>
<dbReference type="InterPro" id="IPR017746">
    <property type="entry name" value="Cellulose_synthase_operon_BcsQ"/>
</dbReference>
<dbReference type="GO" id="GO:0005524">
    <property type="term" value="F:ATP binding"/>
    <property type="evidence" value="ECO:0007669"/>
    <property type="project" value="UniProtKB-KW"/>
</dbReference>
<sequence>MNRTDDISSLFSRFGASAGSYHEFESQIDYKENPPAPEPEKAPAIPEVAVTTEVVADSAEAPLSEPLVSIEPVASMPEQPVSEPAPEPVALAEAEQNLAHPVDAQLVPPTSQPLITQPSLTVLPAAPNRLRNLLAEVVQAREVEAQALAEEAVRQEAARGRPAKCKAHVVVVVSLKGGVGKTTLAAGLASRLRLEGGRTLAIDLDPQNALHYYLGVEQGESGIGSLNGAGHPWHERLHPGFDDALLLAYGVLGDDENHALMHAMHEDRHWLARQLDSMDLGASDVVLIDTPTGSTASLAQALDVADEVIVVTTADAASFNTLDPIDRLLNAPHARAASSHCTYVVNQFDVSREFSRDMLEVFKRRLGQQLIAVVPLDNTLGEALAYGRNPMSAAEPSAASEGVLLLAEQLKARFKASRAQGVEAQ</sequence>
<keyword evidence="2" id="KW-0067">ATP-binding</keyword>
<reference evidence="3 4" key="1">
    <citation type="submission" date="2019-10" db="EMBL/GenBank/DDBJ databases">
        <title>Evaluation of single-gene subtyping targets for Pseudomonas.</title>
        <authorList>
            <person name="Reichler S.J."/>
            <person name="Orsi R.H."/>
            <person name="Wiedmann M."/>
            <person name="Martin N.H."/>
            <person name="Murphy S.I."/>
        </authorList>
    </citation>
    <scope>NUCLEOTIDE SEQUENCE [LARGE SCALE GENOMIC DNA]</scope>
    <source>
        <strain evidence="3 4">FSL R10-1637</strain>
    </source>
</reference>
<dbReference type="PANTHER" id="PTHR43384:SF6">
    <property type="entry name" value="SEPTUM SITE-DETERMINING PROTEIN MIND HOMOLOG, CHLOROPLASTIC"/>
    <property type="match status" value="1"/>
</dbReference>
<dbReference type="GO" id="GO:0051782">
    <property type="term" value="P:negative regulation of cell division"/>
    <property type="evidence" value="ECO:0007669"/>
    <property type="project" value="TreeGrafter"/>
</dbReference>
<dbReference type="PANTHER" id="PTHR43384">
    <property type="entry name" value="SEPTUM SITE-DETERMINING PROTEIN MIND HOMOLOG, CHLOROPLASTIC-RELATED"/>
    <property type="match status" value="1"/>
</dbReference>
<gene>
    <name evidence="3" type="primary">yhjQ</name>
    <name evidence="3" type="ORF">GHO27_22500</name>
</gene>
<dbReference type="InterPro" id="IPR050625">
    <property type="entry name" value="ParA/MinD_ATPase"/>
</dbReference>
<comment type="caution">
    <text evidence="3">The sequence shown here is derived from an EMBL/GenBank/DDBJ whole genome shotgun (WGS) entry which is preliminary data.</text>
</comment>
<dbReference type="SUPFAM" id="SSF52540">
    <property type="entry name" value="P-loop containing nucleoside triphosphate hydrolases"/>
    <property type="match status" value="1"/>
</dbReference>
<proteinExistence type="predicted"/>
<evidence type="ECO:0000256" key="1">
    <source>
        <dbReference type="ARBA" id="ARBA00022741"/>
    </source>
</evidence>
<dbReference type="GO" id="GO:0009898">
    <property type="term" value="C:cytoplasmic side of plasma membrane"/>
    <property type="evidence" value="ECO:0007669"/>
    <property type="project" value="TreeGrafter"/>
</dbReference>
<dbReference type="NCBIfam" id="TIGR03371">
    <property type="entry name" value="cellulose_yhjQ"/>
    <property type="match status" value="1"/>
</dbReference>
<evidence type="ECO:0000313" key="3">
    <source>
        <dbReference type="EMBL" id="MQU08440.1"/>
    </source>
</evidence>
<organism evidence="3 4">
    <name type="scientific">Pseudomonas helleri</name>
    <dbReference type="NCBI Taxonomy" id="1608996"/>
    <lineage>
        <taxon>Bacteria</taxon>
        <taxon>Pseudomonadati</taxon>
        <taxon>Pseudomonadota</taxon>
        <taxon>Gammaproteobacteria</taxon>
        <taxon>Pseudomonadales</taxon>
        <taxon>Pseudomonadaceae</taxon>
        <taxon>Pseudomonas</taxon>
    </lineage>
</organism>
<dbReference type="GO" id="GO:0016887">
    <property type="term" value="F:ATP hydrolysis activity"/>
    <property type="evidence" value="ECO:0007669"/>
    <property type="project" value="TreeGrafter"/>
</dbReference>
<accession>A0A6L5HYX2</accession>
<dbReference type="Gene3D" id="3.40.50.300">
    <property type="entry name" value="P-loop containing nucleotide triphosphate hydrolases"/>
    <property type="match status" value="1"/>
</dbReference>
<dbReference type="CDD" id="cd02042">
    <property type="entry name" value="ParAB_family"/>
    <property type="match status" value="1"/>
</dbReference>
<protein>
    <submittedName>
        <fullName evidence="3">Cellulose synthase operon protein YhjQ</fullName>
    </submittedName>
</protein>
<dbReference type="RefSeq" id="WP_153375229.1">
    <property type="nucleotide sequence ID" value="NZ_WIVU01000063.1"/>
</dbReference>
<dbReference type="EMBL" id="WIVU01000063">
    <property type="protein sequence ID" value="MQU08440.1"/>
    <property type="molecule type" value="Genomic_DNA"/>
</dbReference>
<dbReference type="GO" id="GO:0005829">
    <property type="term" value="C:cytosol"/>
    <property type="evidence" value="ECO:0007669"/>
    <property type="project" value="TreeGrafter"/>
</dbReference>
<dbReference type="AlphaFoldDB" id="A0A6L5HYX2"/>
<dbReference type="Proteomes" id="UP000478064">
    <property type="component" value="Unassembled WGS sequence"/>
</dbReference>
<evidence type="ECO:0000313" key="4">
    <source>
        <dbReference type="Proteomes" id="UP000478064"/>
    </source>
</evidence>
<keyword evidence="1" id="KW-0547">Nucleotide-binding</keyword>
<evidence type="ECO:0000256" key="2">
    <source>
        <dbReference type="ARBA" id="ARBA00022840"/>
    </source>
</evidence>
<dbReference type="Pfam" id="PF06564">
    <property type="entry name" value="CBP_BcsQ"/>
    <property type="match status" value="1"/>
</dbReference>
<dbReference type="InterPro" id="IPR027417">
    <property type="entry name" value="P-loop_NTPase"/>
</dbReference>